<keyword evidence="1" id="KW-1133">Transmembrane helix</keyword>
<protein>
    <submittedName>
        <fullName evidence="2">Uncharacterized protein</fullName>
    </submittedName>
</protein>
<organism evidence="2">
    <name type="scientific">Dulem virus 141</name>
    <dbReference type="NCBI Taxonomy" id="3145618"/>
    <lineage>
        <taxon>Viruses</taxon>
        <taxon>Monodnaviria</taxon>
        <taxon>Sangervirae</taxon>
        <taxon>Phixviricota</taxon>
        <taxon>Malgrandaviricetes</taxon>
        <taxon>Petitvirales</taxon>
        <taxon>Microviridae</taxon>
        <taxon>Microvirus</taxon>
    </lineage>
</organism>
<proteinExistence type="predicted"/>
<name>A0AAU8B0I5_9VIRU</name>
<dbReference type="EMBL" id="PP511568">
    <property type="protein sequence ID" value="XCD05504.1"/>
    <property type="molecule type" value="Genomic_DNA"/>
</dbReference>
<evidence type="ECO:0000313" key="2">
    <source>
        <dbReference type="EMBL" id="XCD05504.1"/>
    </source>
</evidence>
<keyword evidence="1" id="KW-0472">Membrane</keyword>
<keyword evidence="1" id="KW-0812">Transmembrane</keyword>
<accession>A0AAU8B0I5</accession>
<evidence type="ECO:0000256" key="1">
    <source>
        <dbReference type="SAM" id="Phobius"/>
    </source>
</evidence>
<sequence>MDDSSFSFLAAVFAFFVALIPLGMFLAVFFRVLNLIDAAVRYLDKKGRAIDREDTKN</sequence>
<feature type="transmembrane region" description="Helical" evidence="1">
    <location>
        <begin position="6"/>
        <end position="33"/>
    </location>
</feature>
<reference evidence="2" key="1">
    <citation type="submission" date="2024-03" db="EMBL/GenBank/DDBJ databases">
        <title>Diverse circular DNA viruses in blood, oral, and fecal samples of captive lemurs.</title>
        <authorList>
            <person name="Paietta E.N."/>
            <person name="Kraberger S."/>
            <person name="Lund M.C."/>
            <person name="Custer J.M."/>
            <person name="Vargas K.M."/>
            <person name="Ehmke E.E."/>
            <person name="Yoder A.D."/>
            <person name="Varsani A."/>
        </authorList>
    </citation>
    <scope>NUCLEOTIDE SEQUENCE</scope>
    <source>
        <strain evidence="2">Duke_24FS_95</strain>
    </source>
</reference>